<evidence type="ECO:0000313" key="3">
    <source>
        <dbReference type="EMBL" id="JAB68965.1"/>
    </source>
</evidence>
<organism evidence="3">
    <name type="scientific">Ixodes ricinus</name>
    <name type="common">Common tick</name>
    <name type="synonym">Acarus ricinus</name>
    <dbReference type="NCBI Taxonomy" id="34613"/>
    <lineage>
        <taxon>Eukaryota</taxon>
        <taxon>Metazoa</taxon>
        <taxon>Ecdysozoa</taxon>
        <taxon>Arthropoda</taxon>
        <taxon>Chelicerata</taxon>
        <taxon>Arachnida</taxon>
        <taxon>Acari</taxon>
        <taxon>Parasitiformes</taxon>
        <taxon>Ixodida</taxon>
        <taxon>Ixodoidea</taxon>
        <taxon>Ixodidae</taxon>
        <taxon>Ixodinae</taxon>
        <taxon>Ixodes</taxon>
    </lineage>
</organism>
<feature type="signal peptide" evidence="2">
    <location>
        <begin position="1"/>
        <end position="28"/>
    </location>
</feature>
<reference evidence="3" key="1">
    <citation type="journal article" date="2015" name="Sci. Rep.">
        <title>Tissue- and time-dependent transcription in Ixodes ricinus salivary glands and midguts when blood feeding on the vertebrate host.</title>
        <authorList>
            <person name="Kotsyfakis M."/>
            <person name="Schwarz A."/>
            <person name="Erhart J."/>
            <person name="Ribeiro J.M."/>
        </authorList>
    </citation>
    <scope>NUCLEOTIDE SEQUENCE</scope>
    <source>
        <tissue evidence="3">Salivary gland and midgut</tissue>
    </source>
</reference>
<dbReference type="AlphaFoldDB" id="V5GFL8"/>
<feature type="region of interest" description="Disordered" evidence="1">
    <location>
        <begin position="37"/>
        <end position="69"/>
    </location>
</feature>
<accession>V5GFL8</accession>
<dbReference type="PROSITE" id="PS51257">
    <property type="entry name" value="PROKAR_LIPOPROTEIN"/>
    <property type="match status" value="1"/>
</dbReference>
<proteinExistence type="evidence at transcript level"/>
<feature type="chain" id="PRO_5004733335" evidence="2">
    <location>
        <begin position="29"/>
        <end position="85"/>
    </location>
</feature>
<keyword evidence="2" id="KW-0732">Signal</keyword>
<evidence type="ECO:0000256" key="2">
    <source>
        <dbReference type="SAM" id="SignalP"/>
    </source>
</evidence>
<sequence>MLARATSLGLVTALWMLGSCATAGDALALQNKRQHAPEMLDGAHGSLSPTHSDGVTSTSGSVSHRQESHRQSLWISFRHSFDGAL</sequence>
<dbReference type="EMBL" id="GANP01015503">
    <property type="protein sequence ID" value="JAB68965.1"/>
    <property type="molecule type" value="mRNA"/>
</dbReference>
<feature type="compositionally biased region" description="Low complexity" evidence="1">
    <location>
        <begin position="51"/>
        <end position="63"/>
    </location>
</feature>
<name>V5GFL8_IXORI</name>
<evidence type="ECO:0000256" key="1">
    <source>
        <dbReference type="SAM" id="MobiDB-lite"/>
    </source>
</evidence>
<protein>
    <submittedName>
        <fullName evidence="3">Putative secreted protein</fullName>
    </submittedName>
</protein>